<evidence type="ECO:0000313" key="3">
    <source>
        <dbReference type="Proteomes" id="UP000237222"/>
    </source>
</evidence>
<reference evidence="2" key="1">
    <citation type="submission" date="2018-01" db="EMBL/GenBank/DDBJ databases">
        <authorList>
            <person name="Yu X.-D."/>
        </authorList>
    </citation>
    <scope>NUCLEOTIDE SEQUENCE</scope>
    <source>
        <strain evidence="2">ZX-21</strain>
    </source>
</reference>
<dbReference type="InterPro" id="IPR013783">
    <property type="entry name" value="Ig-like_fold"/>
</dbReference>
<feature type="signal peptide" evidence="1">
    <location>
        <begin position="1"/>
        <end position="21"/>
    </location>
</feature>
<dbReference type="EMBL" id="PQGG01000031">
    <property type="protein sequence ID" value="POP52046.1"/>
    <property type="molecule type" value="Genomic_DNA"/>
</dbReference>
<protein>
    <submittedName>
        <fullName evidence="2">PKD domain-containing protein</fullName>
    </submittedName>
</protein>
<comment type="caution">
    <text evidence="2">The sequence shown here is derived from an EMBL/GenBank/DDBJ whole genome shotgun (WGS) entry which is preliminary data.</text>
</comment>
<dbReference type="Proteomes" id="UP000237222">
    <property type="component" value="Unassembled WGS sequence"/>
</dbReference>
<proteinExistence type="predicted"/>
<sequence>MCMNSFLKLGGIFLLSGLLGACGGDSVSSTQAVTQSPDTETPPAPALEIAGNNEVASGSAHTLRALTEDNGLASSWSWQFDRGVLSDENVEVDGDRLSYTAPDVNNPTTINFAVQRNASGQSPQNASLAVVVFALDDATKRPTLELSDDLSADEGTDVLLSVSAAARQGRSIRSIAWQQLSGPAAQLLGAHDQDTFFIRLPQVDTEQTLRFAVQAQDSGGFSASAEVVVRVLNVFENTLPVVSAGADQESAANSTVNLHGSATDADGEIVSVLWEALGQDSSIIINQADSLNASFMAPNVSEDRDVVIRLTATDNDGASGSDNTVVRIIATPNEAPEISSAYVDPGVAYSGETVQLIATGQDPDGNALSFNWQQIPAQDQALLTIEQDESGNISASLPTLSKNENFVLVLSVSDGISTVSREVGFQGVANFAPAPDPLSCLSQPLHPGCPLAPLAPVLDPNSFSACATDPRSSECIFIQLAGPAVLACIDNPGPQTCATALTSITDPSYVLEQLGEEDTAGVCNPAYDENSYEHYVGALHEHTAYSDGTFLTRPADVFQRVKSAGLDFVGSADHSDNMALPLSVGRGDCPPEQLLDCYFFVDPDNRSDAFVKWKATQEQALAASDDNFTAFRGFEWTSDRFGHANIFFSRNIINAKTGPGYAVSMVLFWEWFSYPAQFGGGSDGLLSFNHPGREDAIENLVEGLGGDPGFTFNDFRYVAAADYRTVGIEVFGKSSEYDSDGPNGSWLSYALDKGWYLAPIGSEDHHDTRWGDADLPKTVFIARSRSRDDLREAMLARRFYAVAQNYNGVRLDYQINDNPMGSRLRKQIGDKLNVSINLSTNNVVVGAPRFELVGPNNTIIESSNGTNVQKSIIYNNDLKYIFVRVFDGERPIAFSAPIWLSEGVEPLPSCLVPQIWEDERALLPAI</sequence>
<evidence type="ECO:0000313" key="2">
    <source>
        <dbReference type="EMBL" id="POP52046.1"/>
    </source>
</evidence>
<organism evidence="2 3">
    <name type="scientific">Zhongshania marina</name>
    <dbReference type="NCBI Taxonomy" id="2304603"/>
    <lineage>
        <taxon>Bacteria</taxon>
        <taxon>Pseudomonadati</taxon>
        <taxon>Pseudomonadota</taxon>
        <taxon>Gammaproteobacteria</taxon>
        <taxon>Cellvibrionales</taxon>
        <taxon>Spongiibacteraceae</taxon>
        <taxon>Zhongshania</taxon>
    </lineage>
</organism>
<dbReference type="Gene3D" id="2.60.40.10">
    <property type="entry name" value="Immunoglobulins"/>
    <property type="match status" value="3"/>
</dbReference>
<accession>A0A2S4HDG6</accession>
<dbReference type="InterPro" id="IPR016195">
    <property type="entry name" value="Pol/histidinol_Pase-like"/>
</dbReference>
<dbReference type="Pfam" id="PF22352">
    <property type="entry name" value="K319L-like_PKD"/>
    <property type="match status" value="1"/>
</dbReference>
<dbReference type="AlphaFoldDB" id="A0A2S4HDG6"/>
<dbReference type="SUPFAM" id="SSF89550">
    <property type="entry name" value="PHP domain-like"/>
    <property type="match status" value="1"/>
</dbReference>
<evidence type="ECO:0000256" key="1">
    <source>
        <dbReference type="SAM" id="SignalP"/>
    </source>
</evidence>
<gene>
    <name evidence="2" type="ORF">C0068_13645</name>
</gene>
<dbReference type="Gene3D" id="3.20.20.140">
    <property type="entry name" value="Metal-dependent hydrolases"/>
    <property type="match status" value="1"/>
</dbReference>
<keyword evidence="1" id="KW-0732">Signal</keyword>
<name>A0A2S4HDG6_9GAMM</name>
<feature type="chain" id="PRO_5015732809" evidence="1">
    <location>
        <begin position="22"/>
        <end position="926"/>
    </location>
</feature>